<accession>A0A0E9UKP7</accession>
<dbReference type="EMBL" id="GBXM01042158">
    <property type="protein sequence ID" value="JAH66419.1"/>
    <property type="molecule type" value="Transcribed_RNA"/>
</dbReference>
<protein>
    <submittedName>
        <fullName evidence="1">Uncharacterized protein</fullName>
    </submittedName>
</protein>
<name>A0A0E9UKP7_ANGAN</name>
<evidence type="ECO:0000313" key="1">
    <source>
        <dbReference type="EMBL" id="JAH66419.1"/>
    </source>
</evidence>
<organism evidence="1">
    <name type="scientific">Anguilla anguilla</name>
    <name type="common">European freshwater eel</name>
    <name type="synonym">Muraena anguilla</name>
    <dbReference type="NCBI Taxonomy" id="7936"/>
    <lineage>
        <taxon>Eukaryota</taxon>
        <taxon>Metazoa</taxon>
        <taxon>Chordata</taxon>
        <taxon>Craniata</taxon>
        <taxon>Vertebrata</taxon>
        <taxon>Euteleostomi</taxon>
        <taxon>Actinopterygii</taxon>
        <taxon>Neopterygii</taxon>
        <taxon>Teleostei</taxon>
        <taxon>Anguilliformes</taxon>
        <taxon>Anguillidae</taxon>
        <taxon>Anguilla</taxon>
    </lineage>
</organism>
<sequence length="19" mass="2168">MQNLCNCEPSETSVQWSVL</sequence>
<proteinExistence type="predicted"/>
<dbReference type="AlphaFoldDB" id="A0A0E9UKP7"/>
<reference evidence="1" key="2">
    <citation type="journal article" date="2015" name="Fish Shellfish Immunol.">
        <title>Early steps in the European eel (Anguilla anguilla)-Vibrio vulnificus interaction in the gills: Role of the RtxA13 toxin.</title>
        <authorList>
            <person name="Callol A."/>
            <person name="Pajuelo D."/>
            <person name="Ebbesson L."/>
            <person name="Teles M."/>
            <person name="MacKenzie S."/>
            <person name="Amaro C."/>
        </authorList>
    </citation>
    <scope>NUCLEOTIDE SEQUENCE</scope>
</reference>
<reference evidence="1" key="1">
    <citation type="submission" date="2014-11" db="EMBL/GenBank/DDBJ databases">
        <authorList>
            <person name="Amaro Gonzalez C."/>
        </authorList>
    </citation>
    <scope>NUCLEOTIDE SEQUENCE</scope>
</reference>